<sequence>MNGKQGGKAVSRCKLAVRVSDSCGIVSSNEIRGFSVNARLCNPMCSVFITCKYPSPTATTFPDHNETTTPIAILNLEEY</sequence>
<keyword evidence="2" id="KW-1185">Reference proteome</keyword>
<name>A0A371G0X7_MUCPR</name>
<gene>
    <name evidence="1" type="ORF">CR513_34798</name>
</gene>
<evidence type="ECO:0000313" key="2">
    <source>
        <dbReference type="Proteomes" id="UP000257109"/>
    </source>
</evidence>
<feature type="non-terminal residue" evidence="1">
    <location>
        <position position="1"/>
    </location>
</feature>
<organism evidence="1 2">
    <name type="scientific">Mucuna pruriens</name>
    <name type="common">Velvet bean</name>
    <name type="synonym">Dolichos pruriens</name>
    <dbReference type="NCBI Taxonomy" id="157652"/>
    <lineage>
        <taxon>Eukaryota</taxon>
        <taxon>Viridiplantae</taxon>
        <taxon>Streptophyta</taxon>
        <taxon>Embryophyta</taxon>
        <taxon>Tracheophyta</taxon>
        <taxon>Spermatophyta</taxon>
        <taxon>Magnoliopsida</taxon>
        <taxon>eudicotyledons</taxon>
        <taxon>Gunneridae</taxon>
        <taxon>Pentapetalae</taxon>
        <taxon>rosids</taxon>
        <taxon>fabids</taxon>
        <taxon>Fabales</taxon>
        <taxon>Fabaceae</taxon>
        <taxon>Papilionoideae</taxon>
        <taxon>50 kb inversion clade</taxon>
        <taxon>NPAAA clade</taxon>
        <taxon>indigoferoid/millettioid clade</taxon>
        <taxon>Phaseoleae</taxon>
        <taxon>Mucuna</taxon>
    </lineage>
</organism>
<dbReference type="AlphaFoldDB" id="A0A371G0X7"/>
<accession>A0A371G0X7</accession>
<protein>
    <submittedName>
        <fullName evidence="1">Uncharacterized protein</fullName>
    </submittedName>
</protein>
<proteinExistence type="predicted"/>
<comment type="caution">
    <text evidence="1">The sequence shown here is derived from an EMBL/GenBank/DDBJ whole genome shotgun (WGS) entry which is preliminary data.</text>
</comment>
<evidence type="ECO:0000313" key="1">
    <source>
        <dbReference type="EMBL" id="RDX84191.1"/>
    </source>
</evidence>
<reference evidence="1" key="1">
    <citation type="submission" date="2018-05" db="EMBL/GenBank/DDBJ databases">
        <title>Draft genome of Mucuna pruriens seed.</title>
        <authorList>
            <person name="Nnadi N.E."/>
            <person name="Vos R."/>
            <person name="Hasami M.H."/>
            <person name="Devisetty U.K."/>
            <person name="Aguiy J.C."/>
        </authorList>
    </citation>
    <scope>NUCLEOTIDE SEQUENCE [LARGE SCALE GENOMIC DNA]</scope>
    <source>
        <strain evidence="1">JCA_2017</strain>
    </source>
</reference>
<dbReference type="Proteomes" id="UP000257109">
    <property type="component" value="Unassembled WGS sequence"/>
</dbReference>
<dbReference type="EMBL" id="QJKJ01007120">
    <property type="protein sequence ID" value="RDX84191.1"/>
    <property type="molecule type" value="Genomic_DNA"/>
</dbReference>